<dbReference type="SMART" id="SM00082">
    <property type="entry name" value="LRRCT"/>
    <property type="match status" value="1"/>
</dbReference>
<comment type="subcellular location">
    <subcellularLocation>
        <location evidence="2">Cell membrane</location>
    </subcellularLocation>
    <subcellularLocation>
        <location evidence="1">Nucleus</location>
    </subcellularLocation>
</comment>
<evidence type="ECO:0000256" key="14">
    <source>
        <dbReference type="PROSITE-ProRule" id="PRU00367"/>
    </source>
</evidence>
<keyword evidence="5" id="KW-0812">Transmembrane</keyword>
<dbReference type="OrthoDB" id="643377at2759"/>
<feature type="non-terminal residue" evidence="19">
    <location>
        <position position="987"/>
    </location>
</feature>
<dbReference type="InterPro" id="IPR038603">
    <property type="entry name" value="Znf_FCS_sf"/>
</dbReference>
<dbReference type="InterPro" id="IPR001611">
    <property type="entry name" value="Leu-rich_rpt"/>
</dbReference>
<dbReference type="GO" id="GO:0005634">
    <property type="term" value="C:nucleus"/>
    <property type="evidence" value="ECO:0007669"/>
    <property type="project" value="UniProtKB-SubCell"/>
</dbReference>
<evidence type="ECO:0000256" key="3">
    <source>
        <dbReference type="ARBA" id="ARBA00022475"/>
    </source>
</evidence>
<dbReference type="FunFam" id="3.30.60.160:FF:000001">
    <property type="entry name" value="MBT domain-containing protein 1 isoform X1"/>
    <property type="match status" value="1"/>
</dbReference>
<reference evidence="19 20" key="1">
    <citation type="journal article" date="2018" name="Nat. Ecol. Evol.">
        <title>Shark genomes provide insights into elasmobranch evolution and the origin of vertebrates.</title>
        <authorList>
            <person name="Hara Y"/>
            <person name="Yamaguchi K"/>
            <person name="Onimaru K"/>
            <person name="Kadota M"/>
            <person name="Koyanagi M"/>
            <person name="Keeley SD"/>
            <person name="Tatsumi K"/>
            <person name="Tanaka K"/>
            <person name="Motone F"/>
            <person name="Kageyama Y"/>
            <person name="Nozu R"/>
            <person name="Adachi N"/>
            <person name="Nishimura O"/>
            <person name="Nakagawa R"/>
            <person name="Tanegashima C"/>
            <person name="Kiyatake I"/>
            <person name="Matsumoto R"/>
            <person name="Murakumo K"/>
            <person name="Nishida K"/>
            <person name="Terakita A"/>
            <person name="Kuratani S"/>
            <person name="Sato K"/>
            <person name="Hyodo S Kuraku.S."/>
        </authorList>
    </citation>
    <scope>NUCLEOTIDE SEQUENCE [LARGE SCALE GENOMIC DNA]</scope>
</reference>
<feature type="repeat" description="MBT" evidence="15">
    <location>
        <begin position="892"/>
        <end position="987"/>
    </location>
</feature>
<dbReference type="GO" id="GO:0008270">
    <property type="term" value="F:zinc ion binding"/>
    <property type="evidence" value="ECO:0007669"/>
    <property type="project" value="UniProtKB-KW"/>
</dbReference>
<organism evidence="19 20">
    <name type="scientific">Scyliorhinus torazame</name>
    <name type="common">Cloudy catshark</name>
    <name type="synonym">Catulus torazame</name>
    <dbReference type="NCBI Taxonomy" id="75743"/>
    <lineage>
        <taxon>Eukaryota</taxon>
        <taxon>Metazoa</taxon>
        <taxon>Chordata</taxon>
        <taxon>Craniata</taxon>
        <taxon>Vertebrata</taxon>
        <taxon>Chondrichthyes</taxon>
        <taxon>Elasmobranchii</taxon>
        <taxon>Galeomorphii</taxon>
        <taxon>Galeoidea</taxon>
        <taxon>Carcharhiniformes</taxon>
        <taxon>Scyliorhinidae</taxon>
        <taxon>Scyliorhinus</taxon>
    </lineage>
</organism>
<feature type="signal peptide" evidence="17">
    <location>
        <begin position="1"/>
        <end position="24"/>
    </location>
</feature>
<evidence type="ECO:0000256" key="12">
    <source>
        <dbReference type="ARBA" id="ARBA00023136"/>
    </source>
</evidence>
<evidence type="ECO:0000256" key="2">
    <source>
        <dbReference type="ARBA" id="ARBA00004236"/>
    </source>
</evidence>
<dbReference type="Gene3D" id="3.80.10.10">
    <property type="entry name" value="Ribonuclease Inhibitor"/>
    <property type="match status" value="2"/>
</dbReference>
<evidence type="ECO:0000256" key="8">
    <source>
        <dbReference type="ARBA" id="ARBA00022737"/>
    </source>
</evidence>
<feature type="domain" description="FCS-type" evidence="18">
    <location>
        <begin position="683"/>
        <end position="718"/>
    </location>
</feature>
<dbReference type="PROSITE" id="PS51079">
    <property type="entry name" value="MBT"/>
    <property type="match status" value="2"/>
</dbReference>
<dbReference type="SMART" id="SM00561">
    <property type="entry name" value="MBT"/>
    <property type="match status" value="1"/>
</dbReference>
<dbReference type="AlphaFoldDB" id="A0A401PQZ1"/>
<keyword evidence="8" id="KW-0677">Repeat</keyword>
<dbReference type="GO" id="GO:0006355">
    <property type="term" value="P:regulation of DNA-templated transcription"/>
    <property type="evidence" value="ECO:0007669"/>
    <property type="project" value="InterPro"/>
</dbReference>
<dbReference type="SMART" id="SM00369">
    <property type="entry name" value="LRR_TYP"/>
    <property type="match status" value="14"/>
</dbReference>
<dbReference type="InterPro" id="IPR050541">
    <property type="entry name" value="LRR_TM_domain-containing"/>
</dbReference>
<evidence type="ECO:0000259" key="18">
    <source>
        <dbReference type="PROSITE" id="PS51024"/>
    </source>
</evidence>
<dbReference type="FunFam" id="3.80.10.10:FF:001438">
    <property type="entry name" value="Uncharacterized protein"/>
    <property type="match status" value="1"/>
</dbReference>
<keyword evidence="11" id="KW-1133">Transmembrane helix</keyword>
<feature type="chain" id="PRO_5019074313" description="FCS-type domain-containing protein" evidence="17">
    <location>
        <begin position="25"/>
        <end position="987"/>
    </location>
</feature>
<dbReference type="SMART" id="SM00013">
    <property type="entry name" value="LRRNT"/>
    <property type="match status" value="2"/>
</dbReference>
<keyword evidence="10" id="KW-0862">Zinc</keyword>
<comment type="caution">
    <text evidence="19">The sequence shown here is derived from an EMBL/GenBank/DDBJ whole genome shotgun (WGS) entry which is preliminary data.</text>
</comment>
<dbReference type="InterPro" id="IPR004092">
    <property type="entry name" value="Mbt"/>
</dbReference>
<proteinExistence type="predicted"/>
<name>A0A401PQZ1_SCYTO</name>
<sequence>MLSPCSSHWLLGAVFTTLVVGALACPPYCICDNIQRVVTCIKKELTEVPITIPEATKKLDIKGNNINMIPNGAFLPIPYLTHLNLQKCKIHHLAEGAFRGLGQLTYLNLGFNNIEFIYQETFDGLMSLQQLIIDNNRIEEIKPGAFSQLGFLNFLNLEGNLLVYLPPLVFQGLQQIKHLRLSKNMLNNIADEALAGLWALKRLSLDGNELQYLPTEALSRLKNVARLDLGRNPMTYLGEESIRVHSLKHLALDNMALQEVSHSAFVHSPQLTVIDLRYNQLQIMQPPEGVESLRMINLTGNPIQCNCLMRPFREWMAGHAKPKAEVFCGAPAVFRGERLDSLRLVDLKCISHPSDYEDEEELKLENQPDTNNQENLPCPEHCDCKHDLKHSSCEGKGLRKIPKGFPIDAQLLDMRYNDFYLVPKGSFPDLKKLVSLHMQKCRIHDIHAGAFRGLKKLIYLYLSGNEISSLEPEIFDGLPDLTYLYLDYNRLSLIPKGAFKLLPDLFALHLEYNPIPRLTDDNMEGAGQIRWLYLTGNNITYISPTALQPVGELQKLFLDENKLTAVPTIALTGMPILDELRLSNNPIKQIGDAAFLPLAGSLQHLWLSDMGLEKKVLEMSFKGGGAIDYGLFDGFDSMEDPGSSSNDNFTEESSNDMEDEDSGQQMDVESGSMLGVMGDDESIDEKLGMATCEMCGIVGARDTFFSKTKRFCSVSCSRSYSSNSKKASILARLQGKPPTKKAKVLNKASWVSKLGAFLHQTSGEVRHGNHNSNSAGGQSFEWGKYIEKHKYNAAPVSCFKHVPLFDQWEDVLEGMKVEILNLDYNLPNKVYWIAYVIKLAGYKAMLRYEGFENNARHDFWYNLGTADVHPIGWCATFGKPLVPPQTVRNRTTDWRNYLLKKLIGSKTLPVDFHYKLGAYTFTSRIGTTRADLSSHPTFRKIYCDAVPHLFKKVRAVYTNDDWFEEGMKLEAIDPLNLSTICVASVQK</sequence>
<evidence type="ECO:0000256" key="9">
    <source>
        <dbReference type="ARBA" id="ARBA00022771"/>
    </source>
</evidence>
<dbReference type="SUPFAM" id="SSF52058">
    <property type="entry name" value="L domain-like"/>
    <property type="match status" value="2"/>
</dbReference>
<dbReference type="InterPro" id="IPR012313">
    <property type="entry name" value="Znf_FCS"/>
</dbReference>
<feature type="repeat" description="MBT" evidence="15">
    <location>
        <begin position="780"/>
        <end position="884"/>
    </location>
</feature>
<dbReference type="InterPro" id="IPR000483">
    <property type="entry name" value="Cys-rich_flank_reg_C"/>
</dbReference>
<dbReference type="PANTHER" id="PTHR24369">
    <property type="entry name" value="ANTIGEN BSP, PUTATIVE-RELATED"/>
    <property type="match status" value="1"/>
</dbReference>
<evidence type="ECO:0000256" key="5">
    <source>
        <dbReference type="ARBA" id="ARBA00022692"/>
    </source>
</evidence>
<gene>
    <name evidence="19" type="ORF">scyTo_0016434</name>
</gene>
<evidence type="ECO:0000256" key="1">
    <source>
        <dbReference type="ARBA" id="ARBA00004123"/>
    </source>
</evidence>
<keyword evidence="9 14" id="KW-0863">Zinc-finger</keyword>
<evidence type="ECO:0000256" key="13">
    <source>
        <dbReference type="ARBA" id="ARBA00023242"/>
    </source>
</evidence>
<evidence type="ECO:0000313" key="19">
    <source>
        <dbReference type="EMBL" id="GCB75533.1"/>
    </source>
</evidence>
<dbReference type="Pfam" id="PF02820">
    <property type="entry name" value="MBT"/>
    <property type="match status" value="1"/>
</dbReference>
<dbReference type="Pfam" id="PF21319">
    <property type="entry name" value="zf-FCS_1"/>
    <property type="match status" value="1"/>
</dbReference>
<keyword evidence="12" id="KW-0472">Membrane</keyword>
<keyword evidence="7 17" id="KW-0732">Signal</keyword>
<protein>
    <recommendedName>
        <fullName evidence="18">FCS-type domain-containing protein</fullName>
    </recommendedName>
</protein>
<evidence type="ECO:0000256" key="10">
    <source>
        <dbReference type="ARBA" id="ARBA00022833"/>
    </source>
</evidence>
<dbReference type="GO" id="GO:0005886">
    <property type="term" value="C:plasma membrane"/>
    <property type="evidence" value="ECO:0007669"/>
    <property type="project" value="UniProtKB-SubCell"/>
</dbReference>
<dbReference type="Gene3D" id="3.30.60.160">
    <property type="match status" value="1"/>
</dbReference>
<feature type="compositionally biased region" description="Acidic residues" evidence="16">
    <location>
        <begin position="649"/>
        <end position="662"/>
    </location>
</feature>
<keyword evidence="20" id="KW-1185">Reference proteome</keyword>
<feature type="region of interest" description="Disordered" evidence="16">
    <location>
        <begin position="640"/>
        <end position="666"/>
    </location>
</feature>
<evidence type="ECO:0000256" key="6">
    <source>
        <dbReference type="ARBA" id="ARBA00022723"/>
    </source>
</evidence>
<dbReference type="Pfam" id="PF13855">
    <property type="entry name" value="LRR_8"/>
    <property type="match status" value="4"/>
</dbReference>
<dbReference type="InterPro" id="IPR000372">
    <property type="entry name" value="LRRNT"/>
</dbReference>
<dbReference type="FunFam" id="3.80.10.10:FF:000368">
    <property type="entry name" value="Chondroadherin like"/>
    <property type="match status" value="1"/>
</dbReference>
<dbReference type="InterPro" id="IPR003591">
    <property type="entry name" value="Leu-rich_rpt_typical-subtyp"/>
</dbReference>
<dbReference type="InterPro" id="IPR032675">
    <property type="entry name" value="LRR_dom_sf"/>
</dbReference>
<keyword evidence="4" id="KW-0433">Leucine-rich repeat</keyword>
<evidence type="ECO:0000313" key="20">
    <source>
        <dbReference type="Proteomes" id="UP000288216"/>
    </source>
</evidence>
<evidence type="ECO:0000256" key="17">
    <source>
        <dbReference type="SAM" id="SignalP"/>
    </source>
</evidence>
<dbReference type="PROSITE" id="PS51024">
    <property type="entry name" value="ZF_FCS"/>
    <property type="match status" value="1"/>
</dbReference>
<dbReference type="FunFam" id="3.80.10.10:FF:000311">
    <property type="entry name" value="Chondroadherin-like a"/>
    <property type="match status" value="1"/>
</dbReference>
<dbReference type="Gene3D" id="2.30.30.140">
    <property type="match status" value="2"/>
</dbReference>
<evidence type="ECO:0000256" key="7">
    <source>
        <dbReference type="ARBA" id="ARBA00022729"/>
    </source>
</evidence>
<evidence type="ECO:0000256" key="16">
    <source>
        <dbReference type="SAM" id="MobiDB-lite"/>
    </source>
</evidence>
<dbReference type="PANTHER" id="PTHR24369:SF210">
    <property type="entry name" value="CHAOPTIN-RELATED"/>
    <property type="match status" value="1"/>
</dbReference>
<evidence type="ECO:0000256" key="15">
    <source>
        <dbReference type="PROSITE-ProRule" id="PRU00459"/>
    </source>
</evidence>
<dbReference type="Proteomes" id="UP000288216">
    <property type="component" value="Unassembled WGS sequence"/>
</dbReference>
<evidence type="ECO:0000256" key="11">
    <source>
        <dbReference type="ARBA" id="ARBA00022989"/>
    </source>
</evidence>
<dbReference type="SUPFAM" id="SSF63748">
    <property type="entry name" value="Tudor/PWWP/MBT"/>
    <property type="match status" value="2"/>
</dbReference>
<dbReference type="STRING" id="75743.A0A401PQZ1"/>
<dbReference type="EMBL" id="BFAA01009925">
    <property type="protein sequence ID" value="GCB75533.1"/>
    <property type="molecule type" value="Genomic_DNA"/>
</dbReference>
<keyword evidence="3" id="KW-1003">Cell membrane</keyword>
<keyword evidence="13" id="KW-0539">Nucleus</keyword>
<evidence type="ECO:0000256" key="4">
    <source>
        <dbReference type="ARBA" id="ARBA00022614"/>
    </source>
</evidence>
<dbReference type="PROSITE" id="PS51450">
    <property type="entry name" value="LRR"/>
    <property type="match status" value="2"/>
</dbReference>
<accession>A0A401PQZ1</accession>
<keyword evidence="6" id="KW-0479">Metal-binding</keyword>